<reference evidence="5 6" key="1">
    <citation type="journal article" date="2019" name="Emerg. Microbes Infect.">
        <title>Comprehensive subspecies identification of 175 nontuberculous mycobacteria species based on 7547 genomic profiles.</title>
        <authorList>
            <person name="Matsumoto Y."/>
            <person name="Kinjo T."/>
            <person name="Motooka D."/>
            <person name="Nabeya D."/>
            <person name="Jung N."/>
            <person name="Uechi K."/>
            <person name="Horii T."/>
            <person name="Iida T."/>
            <person name="Fujita J."/>
            <person name="Nakamura S."/>
        </authorList>
    </citation>
    <scope>NUCLEOTIDE SEQUENCE [LARGE SCALE GENOMIC DNA]</scope>
    <source>
        <strain evidence="5 6">JCM 13392</strain>
    </source>
</reference>
<dbReference type="AlphaFoldDB" id="A0A7I9WGU8"/>
<dbReference type="RefSeq" id="WP_193488106.1">
    <property type="nucleotide sequence ID" value="NZ_BAAAMC010000028.1"/>
</dbReference>
<sequence length="273" mass="28845">MIDEPAPGPDEQRQGARREAPAASEPDGSRSTGALFTGVAAMCDTAARLAGVDGAAVAVLSAGSAVRELVHATDTMAQHLDELQFTVGEGPCLDAYRHDRLELHGHLLDENAAMHRWPVFTAEVSALGVCAVFAFPVPGAAGPAAVLELYRLTPGDLSDHERDAAMTCAAAIGATLQQNWSLQLAAAPTPSAAIDAAAEAGAHLHHAADPFTRSQIHTAAGMIAVQLGVPTTEALDRLRAYSFTEHRPITSIAAEVIERRLSFREHRDDLKER</sequence>
<dbReference type="GO" id="GO:0003723">
    <property type="term" value="F:RNA binding"/>
    <property type="evidence" value="ECO:0007669"/>
    <property type="project" value="InterPro"/>
</dbReference>
<dbReference type="Gene3D" id="1.10.10.10">
    <property type="entry name" value="Winged helix-like DNA-binding domain superfamily/Winged helix DNA-binding domain"/>
    <property type="match status" value="1"/>
</dbReference>
<evidence type="ECO:0000256" key="3">
    <source>
        <dbReference type="SAM" id="MobiDB-lite"/>
    </source>
</evidence>
<evidence type="ECO:0000259" key="4">
    <source>
        <dbReference type="SMART" id="SM01012"/>
    </source>
</evidence>
<dbReference type="SMART" id="SM01012">
    <property type="entry name" value="ANTAR"/>
    <property type="match status" value="1"/>
</dbReference>
<evidence type="ECO:0000256" key="1">
    <source>
        <dbReference type="ARBA" id="ARBA00023015"/>
    </source>
</evidence>
<gene>
    <name evidence="5" type="ORF">MMUR_06430</name>
</gene>
<evidence type="ECO:0000313" key="5">
    <source>
        <dbReference type="EMBL" id="GFG56507.1"/>
    </source>
</evidence>
<evidence type="ECO:0000256" key="2">
    <source>
        <dbReference type="ARBA" id="ARBA00023163"/>
    </source>
</evidence>
<feature type="compositionally biased region" description="Basic and acidic residues" evidence="3">
    <location>
        <begin position="10"/>
        <end position="20"/>
    </location>
</feature>
<dbReference type="InterPro" id="IPR005561">
    <property type="entry name" value="ANTAR"/>
</dbReference>
<dbReference type="InterPro" id="IPR029016">
    <property type="entry name" value="GAF-like_dom_sf"/>
</dbReference>
<keyword evidence="1" id="KW-0805">Transcription regulation</keyword>
<keyword evidence="6" id="KW-1185">Reference proteome</keyword>
<feature type="domain" description="ANTAR" evidence="4">
    <location>
        <begin position="193"/>
        <end position="257"/>
    </location>
</feature>
<name>A0A7I9WGU8_9MYCO</name>
<dbReference type="InterPro" id="IPR003018">
    <property type="entry name" value="GAF"/>
</dbReference>
<dbReference type="SUPFAM" id="SSF55781">
    <property type="entry name" value="GAF domain-like"/>
    <property type="match status" value="1"/>
</dbReference>
<dbReference type="EMBL" id="BLKT01000003">
    <property type="protein sequence ID" value="GFG56507.1"/>
    <property type="molecule type" value="Genomic_DNA"/>
</dbReference>
<feature type="region of interest" description="Disordered" evidence="3">
    <location>
        <begin position="1"/>
        <end position="31"/>
    </location>
</feature>
<proteinExistence type="predicted"/>
<dbReference type="Proteomes" id="UP000465241">
    <property type="component" value="Unassembled WGS sequence"/>
</dbReference>
<comment type="caution">
    <text evidence="5">The sequence shown here is derived from an EMBL/GenBank/DDBJ whole genome shotgun (WGS) entry which is preliminary data.</text>
</comment>
<dbReference type="Pfam" id="PF13185">
    <property type="entry name" value="GAF_2"/>
    <property type="match status" value="1"/>
</dbReference>
<evidence type="ECO:0000313" key="6">
    <source>
        <dbReference type="Proteomes" id="UP000465241"/>
    </source>
</evidence>
<keyword evidence="2" id="KW-0804">Transcription</keyword>
<dbReference type="Gene3D" id="3.30.450.40">
    <property type="match status" value="1"/>
</dbReference>
<accession>A0A7I9WGU8</accession>
<protein>
    <recommendedName>
        <fullName evidence="4">ANTAR domain-containing protein</fullName>
    </recommendedName>
</protein>
<dbReference type="InterPro" id="IPR036388">
    <property type="entry name" value="WH-like_DNA-bd_sf"/>
</dbReference>
<organism evidence="5 6">
    <name type="scientific">Mycolicibacterium murale</name>
    <dbReference type="NCBI Taxonomy" id="182220"/>
    <lineage>
        <taxon>Bacteria</taxon>
        <taxon>Bacillati</taxon>
        <taxon>Actinomycetota</taxon>
        <taxon>Actinomycetes</taxon>
        <taxon>Mycobacteriales</taxon>
        <taxon>Mycobacteriaceae</taxon>
        <taxon>Mycolicibacterium</taxon>
    </lineage>
</organism>